<comment type="caution">
    <text evidence="1">The sequence shown here is derived from an EMBL/GenBank/DDBJ whole genome shotgun (WGS) entry which is preliminary data.</text>
</comment>
<gene>
    <name evidence="1" type="ORF">FHS52_001125</name>
</gene>
<keyword evidence="2" id="KW-1185">Reference proteome</keyword>
<organism evidence="1 2">
    <name type="scientific">Erythrobacter ramosus</name>
    <dbReference type="NCBI Taxonomy" id="35811"/>
    <lineage>
        <taxon>Bacteria</taxon>
        <taxon>Pseudomonadati</taxon>
        <taxon>Pseudomonadota</taxon>
        <taxon>Alphaproteobacteria</taxon>
        <taxon>Sphingomonadales</taxon>
        <taxon>Erythrobacteraceae</taxon>
        <taxon>Erythrobacter/Porphyrobacter group</taxon>
        <taxon>Erythrobacter</taxon>
    </lineage>
</organism>
<accession>A0ABR6HX25</accession>
<dbReference type="Proteomes" id="UP000548685">
    <property type="component" value="Unassembled WGS sequence"/>
</dbReference>
<proteinExistence type="predicted"/>
<dbReference type="EMBL" id="JACICE010000001">
    <property type="protein sequence ID" value="MBB3775182.1"/>
    <property type="molecule type" value="Genomic_DNA"/>
</dbReference>
<name>A0ABR6HX25_9SPHN</name>
<protein>
    <submittedName>
        <fullName evidence="1">Uncharacterized protein</fullName>
    </submittedName>
</protein>
<evidence type="ECO:0000313" key="2">
    <source>
        <dbReference type="Proteomes" id="UP000548685"/>
    </source>
</evidence>
<evidence type="ECO:0000313" key="1">
    <source>
        <dbReference type="EMBL" id="MBB3775182.1"/>
    </source>
</evidence>
<reference evidence="1 2" key="1">
    <citation type="submission" date="2020-08" db="EMBL/GenBank/DDBJ databases">
        <title>Genomic Encyclopedia of Type Strains, Phase IV (KMG-IV): sequencing the most valuable type-strain genomes for metagenomic binning, comparative biology and taxonomic classification.</title>
        <authorList>
            <person name="Goeker M."/>
        </authorList>
    </citation>
    <scope>NUCLEOTIDE SEQUENCE [LARGE SCALE GENOMIC DNA]</scope>
    <source>
        <strain evidence="1 2">DSM 8510</strain>
    </source>
</reference>
<sequence length="50" mass="5440">MATMSSVRLHWLGLNYAAVRARFPAMSEATFQGLQIMEVAARAELNSANG</sequence>